<dbReference type="InterPro" id="IPR002539">
    <property type="entry name" value="MaoC-like_dom"/>
</dbReference>
<reference evidence="2" key="1">
    <citation type="submission" date="2020-12" db="EMBL/GenBank/DDBJ databases">
        <title>Oil enriched cultivation method for isolating marine PHA-producing bacteria.</title>
        <authorList>
            <person name="Zheng W."/>
            <person name="Yu S."/>
            <person name="Huang Y."/>
        </authorList>
    </citation>
    <scope>NUCLEOTIDE SEQUENCE</scope>
    <source>
        <strain evidence="2">SY-2-12</strain>
    </source>
</reference>
<dbReference type="CDD" id="cd03454">
    <property type="entry name" value="YdeM"/>
    <property type="match status" value="1"/>
</dbReference>
<dbReference type="PANTHER" id="PTHR43664:SF1">
    <property type="entry name" value="BETA-METHYLMALYL-COA DEHYDRATASE"/>
    <property type="match status" value="1"/>
</dbReference>
<name>A0A939J6E4_9HYPH</name>
<proteinExistence type="predicted"/>
<dbReference type="Proteomes" id="UP000664096">
    <property type="component" value="Unassembled WGS sequence"/>
</dbReference>
<organism evidence="2 3">
    <name type="scientific">Roseibium aggregatum</name>
    <dbReference type="NCBI Taxonomy" id="187304"/>
    <lineage>
        <taxon>Bacteria</taxon>
        <taxon>Pseudomonadati</taxon>
        <taxon>Pseudomonadota</taxon>
        <taxon>Alphaproteobacteria</taxon>
        <taxon>Hyphomicrobiales</taxon>
        <taxon>Stappiaceae</taxon>
        <taxon>Roseibium</taxon>
    </lineage>
</organism>
<gene>
    <name evidence="2" type="ORF">JF539_25040</name>
</gene>
<dbReference type="InterPro" id="IPR029069">
    <property type="entry name" value="HotDog_dom_sf"/>
</dbReference>
<dbReference type="AlphaFoldDB" id="A0A939J6E4"/>
<feature type="domain" description="MaoC-like" evidence="1">
    <location>
        <begin position="18"/>
        <end position="124"/>
    </location>
</feature>
<dbReference type="RefSeq" id="WP_207143634.1">
    <property type="nucleotide sequence ID" value="NZ_JAEKJZ010000007.1"/>
</dbReference>
<dbReference type="PANTHER" id="PTHR43664">
    <property type="entry name" value="MONOAMINE OXIDASE-RELATED"/>
    <property type="match status" value="1"/>
</dbReference>
<dbReference type="Gene3D" id="3.10.129.10">
    <property type="entry name" value="Hotdog Thioesterase"/>
    <property type="match status" value="1"/>
</dbReference>
<sequence length="159" mass="18016">MTAFFEDIQIGDRFELGSHSFTREEIVRFAEKFDPQPFHLSEEAAAQTHFGRLCASGWHTASVFMKLFVATQQALHRQALEEGRTPARIGPSPGFEDLKWIRPVFVGDTIAYTQVVAEKTNHRGRPDWGLVRSDMLGHNQDGTLVFSFRASQLIERLPA</sequence>
<dbReference type="InterPro" id="IPR052342">
    <property type="entry name" value="MCH/BMMD"/>
</dbReference>
<evidence type="ECO:0000259" key="1">
    <source>
        <dbReference type="Pfam" id="PF01575"/>
    </source>
</evidence>
<dbReference type="SUPFAM" id="SSF54637">
    <property type="entry name" value="Thioesterase/thiol ester dehydrase-isomerase"/>
    <property type="match status" value="1"/>
</dbReference>
<dbReference type="Pfam" id="PF01575">
    <property type="entry name" value="MaoC_dehydratas"/>
    <property type="match status" value="1"/>
</dbReference>
<evidence type="ECO:0000313" key="3">
    <source>
        <dbReference type="Proteomes" id="UP000664096"/>
    </source>
</evidence>
<dbReference type="EMBL" id="JAEKJZ010000007">
    <property type="protein sequence ID" value="MBN9673647.1"/>
    <property type="molecule type" value="Genomic_DNA"/>
</dbReference>
<protein>
    <submittedName>
        <fullName evidence="2">MaoC family dehydratase</fullName>
    </submittedName>
</protein>
<accession>A0A939J6E4</accession>
<comment type="caution">
    <text evidence="2">The sequence shown here is derived from an EMBL/GenBank/DDBJ whole genome shotgun (WGS) entry which is preliminary data.</text>
</comment>
<evidence type="ECO:0000313" key="2">
    <source>
        <dbReference type="EMBL" id="MBN9673647.1"/>
    </source>
</evidence>